<dbReference type="EMBL" id="MU151340">
    <property type="protein sequence ID" value="KAF9444901.1"/>
    <property type="molecule type" value="Genomic_DNA"/>
</dbReference>
<proteinExistence type="predicted"/>
<keyword evidence="1" id="KW-0812">Transmembrane</keyword>
<name>A0A9P5X8U0_9AGAR</name>
<keyword evidence="1" id="KW-0472">Membrane</keyword>
<dbReference type="OrthoDB" id="5343688at2759"/>
<comment type="caution">
    <text evidence="2">The sequence shown here is derived from an EMBL/GenBank/DDBJ whole genome shotgun (WGS) entry which is preliminary data.</text>
</comment>
<sequence>MKCKNTWPFLALVVWEACLCLLIGITGVHTAHAIKKNGWLSVDPVPTVHVMMGQVVISITADQVSQKFGTAGHLMWWVVICLMFLVLQFLLHHEKDITMLTIIFLWLCLLVHA</sequence>
<protein>
    <submittedName>
        <fullName evidence="2">Uncharacterized protein</fullName>
    </submittedName>
</protein>
<keyword evidence="1" id="KW-1133">Transmembrane helix</keyword>
<organism evidence="2 3">
    <name type="scientific">Macrolepiota fuliginosa MF-IS2</name>
    <dbReference type="NCBI Taxonomy" id="1400762"/>
    <lineage>
        <taxon>Eukaryota</taxon>
        <taxon>Fungi</taxon>
        <taxon>Dikarya</taxon>
        <taxon>Basidiomycota</taxon>
        <taxon>Agaricomycotina</taxon>
        <taxon>Agaricomycetes</taxon>
        <taxon>Agaricomycetidae</taxon>
        <taxon>Agaricales</taxon>
        <taxon>Agaricineae</taxon>
        <taxon>Agaricaceae</taxon>
        <taxon>Macrolepiota</taxon>
    </lineage>
</organism>
<reference evidence="2" key="1">
    <citation type="submission" date="2020-11" db="EMBL/GenBank/DDBJ databases">
        <authorList>
            <consortium name="DOE Joint Genome Institute"/>
            <person name="Ahrendt S."/>
            <person name="Riley R."/>
            <person name="Andreopoulos W."/>
            <person name="Labutti K."/>
            <person name="Pangilinan J."/>
            <person name="Ruiz-Duenas F.J."/>
            <person name="Barrasa J.M."/>
            <person name="Sanchez-Garcia M."/>
            <person name="Camarero S."/>
            <person name="Miyauchi S."/>
            <person name="Serrano A."/>
            <person name="Linde D."/>
            <person name="Babiker R."/>
            <person name="Drula E."/>
            <person name="Ayuso-Fernandez I."/>
            <person name="Pacheco R."/>
            <person name="Padilla G."/>
            <person name="Ferreira P."/>
            <person name="Barriuso J."/>
            <person name="Kellner H."/>
            <person name="Castanera R."/>
            <person name="Alfaro M."/>
            <person name="Ramirez L."/>
            <person name="Pisabarro A.G."/>
            <person name="Kuo A."/>
            <person name="Tritt A."/>
            <person name="Lipzen A."/>
            <person name="He G."/>
            <person name="Yan M."/>
            <person name="Ng V."/>
            <person name="Cullen D."/>
            <person name="Martin F."/>
            <person name="Rosso M.-N."/>
            <person name="Henrissat B."/>
            <person name="Hibbett D."/>
            <person name="Martinez A.T."/>
            <person name="Grigoriev I.V."/>
        </authorList>
    </citation>
    <scope>NUCLEOTIDE SEQUENCE</scope>
    <source>
        <strain evidence="2">MF-IS2</strain>
    </source>
</reference>
<keyword evidence="3" id="KW-1185">Reference proteome</keyword>
<gene>
    <name evidence="2" type="ORF">P691DRAFT_785971</name>
</gene>
<feature type="transmembrane region" description="Helical" evidence="1">
    <location>
        <begin position="74"/>
        <end position="91"/>
    </location>
</feature>
<evidence type="ECO:0000313" key="3">
    <source>
        <dbReference type="Proteomes" id="UP000807342"/>
    </source>
</evidence>
<evidence type="ECO:0000313" key="2">
    <source>
        <dbReference type="EMBL" id="KAF9444901.1"/>
    </source>
</evidence>
<evidence type="ECO:0000256" key="1">
    <source>
        <dbReference type="SAM" id="Phobius"/>
    </source>
</evidence>
<accession>A0A9P5X8U0</accession>
<dbReference type="AlphaFoldDB" id="A0A9P5X8U0"/>
<dbReference type="Proteomes" id="UP000807342">
    <property type="component" value="Unassembled WGS sequence"/>
</dbReference>